<dbReference type="Gene3D" id="3.30.420.130">
    <property type="entry name" value="Dinitrogenase iron-molybdenum cofactor biosynthesis domain"/>
    <property type="match status" value="1"/>
</dbReference>
<sequence length="118" mass="13680">MRIAATITKEDYVEKLPDGPYIIIFDTQKENIEKYENPGYFLKEGRRRAIVDFLLDKKTDVVVTVPEAFCSISYGKAKQKGLKFIRLEKSLPYEEVIKNLSKYVENLTDTIPEEELAK</sequence>
<proteinExistence type="predicted"/>
<dbReference type="InterPro" id="IPR036105">
    <property type="entry name" value="DiNase_FeMo-co_biosyn_sf"/>
</dbReference>
<protein>
    <recommendedName>
        <fullName evidence="3">Dinitrogenase iron-molybdenum cofactor biosynthesis domain-containing protein</fullName>
    </recommendedName>
</protein>
<reference evidence="1 2" key="1">
    <citation type="submission" date="2010-05" db="EMBL/GenBank/DDBJ databases">
        <title>Complete sequence of Thermoanaerobacter mathranii subsp. mathranii mathranii str. A3.</title>
        <authorList>
            <consortium name="US DOE Joint Genome Institute"/>
            <person name="Lucas S."/>
            <person name="Copeland A."/>
            <person name="Lapidus A."/>
            <person name="Cheng J.-F."/>
            <person name="Bruce D."/>
            <person name="Goodwin L."/>
            <person name="Pitluck S."/>
            <person name="Held B."/>
            <person name="Detter J.C."/>
            <person name="Han C."/>
            <person name="Tapia R."/>
            <person name="Land M."/>
            <person name="Hauser L."/>
            <person name="Kyrpides N."/>
            <person name="Mikhailova N."/>
            <person name="Zhou J."/>
            <person name="Hemme C."/>
            <person name="Woyke T."/>
        </authorList>
    </citation>
    <scope>NUCLEOTIDE SEQUENCE [LARGE SCALE GENOMIC DNA]</scope>
    <source>
        <strain evidence="1 2">A3</strain>
    </source>
</reference>
<gene>
    <name evidence="1" type="ordered locus">Tmath_0166</name>
</gene>
<dbReference type="EMBL" id="CP002032">
    <property type="protein sequence ID" value="ADH59950.1"/>
    <property type="molecule type" value="Genomic_DNA"/>
</dbReference>
<organism evidence="1 2">
    <name type="scientific">Thermoanaerobacter mathranii subsp. mathranii (strain DSM 11426 / CCUG 53645 / CIP 108742 / A3)</name>
    <dbReference type="NCBI Taxonomy" id="583358"/>
    <lineage>
        <taxon>Bacteria</taxon>
        <taxon>Bacillati</taxon>
        <taxon>Bacillota</taxon>
        <taxon>Clostridia</taxon>
        <taxon>Thermoanaerobacterales</taxon>
        <taxon>Thermoanaerobacteraceae</taxon>
        <taxon>Thermoanaerobacter</taxon>
    </lineage>
</organism>
<dbReference type="Proteomes" id="UP000002064">
    <property type="component" value="Chromosome"/>
</dbReference>
<dbReference type="SUPFAM" id="SSF53146">
    <property type="entry name" value="Nitrogenase accessory factor-like"/>
    <property type="match status" value="1"/>
</dbReference>
<evidence type="ECO:0000313" key="1">
    <source>
        <dbReference type="EMBL" id="ADH59950.1"/>
    </source>
</evidence>
<evidence type="ECO:0000313" key="2">
    <source>
        <dbReference type="Proteomes" id="UP000002064"/>
    </source>
</evidence>
<evidence type="ECO:0008006" key="3">
    <source>
        <dbReference type="Google" id="ProtNLM"/>
    </source>
</evidence>
<accession>A0ABM5LMP8</accession>
<dbReference type="RefSeq" id="WP_012994284.1">
    <property type="nucleotide sequence ID" value="NC_014209.1"/>
</dbReference>
<name>A0ABM5LMP8_THEM3</name>
<keyword evidence="2" id="KW-1185">Reference proteome</keyword>